<evidence type="ECO:0000313" key="1">
    <source>
        <dbReference type="EMBL" id="CCQ91603.1"/>
    </source>
</evidence>
<dbReference type="RefSeq" id="WP_005010502.1">
    <property type="nucleotide sequence ID" value="NZ_HG422173.1"/>
</dbReference>
<dbReference type="InParanoid" id="M1YM86"/>
<dbReference type="HOGENOM" id="CLU_432579_0_0_0"/>
<dbReference type="OrthoDB" id="9766398at2"/>
<evidence type="ECO:0000313" key="2">
    <source>
        <dbReference type="Proteomes" id="UP000011704"/>
    </source>
</evidence>
<accession>M1YM86</accession>
<keyword evidence="2" id="KW-1185">Reference proteome</keyword>
<protein>
    <submittedName>
        <fullName evidence="1">Uncharacterized protein</fullName>
    </submittedName>
</protein>
<organism evidence="1 2">
    <name type="scientific">Nitrospina gracilis (strain 3/211)</name>
    <dbReference type="NCBI Taxonomy" id="1266370"/>
    <lineage>
        <taxon>Bacteria</taxon>
        <taxon>Pseudomonadati</taxon>
        <taxon>Nitrospinota/Tectimicrobiota group</taxon>
        <taxon>Nitrospinota</taxon>
        <taxon>Nitrospinia</taxon>
        <taxon>Nitrospinales</taxon>
        <taxon>Nitrospinaceae</taxon>
        <taxon>Nitrospina</taxon>
    </lineage>
</organism>
<dbReference type="EMBL" id="CAQJ01000081">
    <property type="protein sequence ID" value="CCQ91603.1"/>
    <property type="molecule type" value="Genomic_DNA"/>
</dbReference>
<sequence length="615" mass="71276">MTAPAPATENVFALGEHIQVLPVVHGSGHFTREVRQRLLASGCDCLAVCLPPEYEATVLRGLDLLPAITISCVEEEDGTVTYVPVDPSQPVIMALRIARQENIPCEFIDLSVQNYQPRKMDFPDTAALQQMSMEKLAVSMLPFLPKPEKNSQADLRCRWMAHQLHRLEIEHKKVLFICSILDWPWIKQAYDERAPYPNPERPPQLPTLYSVHPDTLFFALSEFPYITYLYEHRRQTMRSDKNVAIDGVKEILIRARERYLQKHRVRYHNLTQQSFQIFLQYVRNLTLMEHRLTPDLYTLAVAAKQIGGDPFAIALVEAAREYPYQEGADELDTVALGIDQATFGDEGPVNMKNRLSETAQVWRTLNLKPEPDKLKKQDYRYRWNPYGQCSWPPEDEKIENLNSHIREQTRHLLAHDLARSEKFTTSVKDGIDLRDTLRNWHTGDIYVKEIPPSRGNVEVVVMLFEMEPQPDRYGWRQTWYAEHENESTLCFFATNYMDNLIGPGIGEATYGGCMLIYPPRPIPNVWEDPRFSMGETLEERLLEAGLFHSQERHVAVVSPGAPPASWRRMARHYKKRLIHLPLKRLSVQTVERVRRFHVLNGKHIRSYATRFIQEL</sequence>
<dbReference type="STRING" id="1266370.NITGR_730061"/>
<reference evidence="1 2" key="1">
    <citation type="journal article" date="2013" name="Front. Microbiol.">
        <title>The genome of Nitrospina gracilis illuminates the metabolism and evolution of the major marine nitrite oxidizer.</title>
        <authorList>
            <person name="Luecker S."/>
            <person name="Nowka B."/>
            <person name="Rattei T."/>
            <person name="Spieck E."/>
            <person name="and Daims H."/>
        </authorList>
    </citation>
    <scope>NUCLEOTIDE SEQUENCE [LARGE SCALE GENOMIC DNA]</scope>
    <source>
        <strain evidence="1 2">3/211</strain>
    </source>
</reference>
<name>M1YM86_NITG3</name>
<dbReference type="Proteomes" id="UP000011704">
    <property type="component" value="Unassembled WGS sequence"/>
</dbReference>
<comment type="caution">
    <text evidence="1">The sequence shown here is derived from an EMBL/GenBank/DDBJ whole genome shotgun (WGS) entry which is preliminary data.</text>
</comment>
<gene>
    <name evidence="1" type="ORF">NITGR_730061</name>
</gene>
<dbReference type="AlphaFoldDB" id="M1YM86"/>
<proteinExistence type="predicted"/>